<protein>
    <submittedName>
        <fullName evidence="1">URF 5</fullName>
    </submittedName>
</protein>
<dbReference type="EMBL" id="X00805">
    <property type="protein sequence ID" value="CAA25388.1"/>
    <property type="molecule type" value="Genomic_DNA"/>
</dbReference>
<name>Q38467_BPPHH</name>
<proteinExistence type="predicted"/>
<dbReference type="PIR" id="S28738">
    <property type="entry name" value="S28738"/>
</dbReference>
<organism evidence="1">
    <name type="scientific">Halobacterium phage phiH</name>
    <name type="common">Bacteriophage phi-H</name>
    <dbReference type="NCBI Taxonomy" id="169684"/>
    <lineage>
        <taxon>Viruses</taxon>
        <taxon>Duplodnaviria</taxon>
        <taxon>Heunggongvirae</taxon>
        <taxon>Uroviricota</taxon>
        <taxon>Caudoviricetes</taxon>
        <taxon>Vertoviridae</taxon>
        <taxon>Myohalovirus</taxon>
        <taxon>Myohalovirus spontanei</taxon>
        <taxon>Myohalovirus phiH</taxon>
    </lineage>
</organism>
<accession>Q38467</accession>
<evidence type="ECO:0000313" key="1">
    <source>
        <dbReference type="EMBL" id="CAA25388.1"/>
    </source>
</evidence>
<reference evidence="1" key="1">
    <citation type="journal article" date="1984" name="EMBO J.">
        <title>Sequence analysis of the insertion element ISH1.8 and of associated structural changes in the genome of phage PhiH of the archaebacterium Halobacterium halobium.</title>
        <authorList>
            <person name="Schnabel H."/>
            <person name="Palm P."/>
            <person name="Dick K."/>
            <person name="Grampp B."/>
        </authorList>
    </citation>
    <scope>NUCLEOTIDE SEQUENCE</scope>
</reference>
<sequence>MGQSECPACTQPASRCFANIKADWRHILVGRLIVRLFDRELDSDVERPRRAVALQAELACRRLTVYEVVPQTVLFGVDTKRYPEIRPATGLRCPPCELVVTRRRVVELGGLVGKPNRVVVV</sequence>
<organismHost>
    <name type="scientific">Halobacterium salinarum</name>
    <name type="common">Halobacterium halobium</name>
    <dbReference type="NCBI Taxonomy" id="2242"/>
</organismHost>